<comment type="pathway">
    <text evidence="1">Lipid metabolism.</text>
</comment>
<accession>A0ABU3K9V0</accession>
<name>A0ABU3K9V0_9BACT</name>
<dbReference type="Pfam" id="PF01553">
    <property type="entry name" value="Acyltransferase"/>
    <property type="match status" value="1"/>
</dbReference>
<dbReference type="PANTHER" id="PTHR10434:SF11">
    <property type="entry name" value="1-ACYL-SN-GLYCEROL-3-PHOSPHATE ACYLTRANSFERASE"/>
    <property type="match status" value="1"/>
</dbReference>
<evidence type="ECO:0000259" key="4">
    <source>
        <dbReference type="SMART" id="SM00563"/>
    </source>
</evidence>
<comment type="caution">
    <text evidence="5">The sequence shown here is derived from an EMBL/GenBank/DDBJ whole genome shotgun (WGS) entry which is preliminary data.</text>
</comment>
<reference evidence="5 6" key="1">
    <citation type="journal article" date="2023" name="ISME J.">
        <title>Cultivation and genomic characterization of novel and ubiquitous marine nitrite-oxidizing bacteria from the Nitrospirales.</title>
        <authorList>
            <person name="Mueller A.J."/>
            <person name="Daebeler A."/>
            <person name="Herbold C.W."/>
            <person name="Kirkegaard R.H."/>
            <person name="Daims H."/>
        </authorList>
    </citation>
    <scope>NUCLEOTIDE SEQUENCE [LARGE SCALE GENOMIC DNA]</scope>
    <source>
        <strain evidence="5 6">EB</strain>
    </source>
</reference>
<evidence type="ECO:0000313" key="5">
    <source>
        <dbReference type="EMBL" id="MDT7043147.1"/>
    </source>
</evidence>
<feature type="domain" description="Phospholipid/glycerol acyltransferase" evidence="4">
    <location>
        <begin position="37"/>
        <end position="149"/>
    </location>
</feature>
<keyword evidence="2" id="KW-0808">Transferase</keyword>
<dbReference type="GO" id="GO:0016746">
    <property type="term" value="F:acyltransferase activity"/>
    <property type="evidence" value="ECO:0007669"/>
    <property type="project" value="UniProtKB-KW"/>
</dbReference>
<keyword evidence="6" id="KW-1185">Reference proteome</keyword>
<evidence type="ECO:0000256" key="3">
    <source>
        <dbReference type="ARBA" id="ARBA00023315"/>
    </source>
</evidence>
<dbReference type="EMBL" id="JAQOUE010000001">
    <property type="protein sequence ID" value="MDT7043147.1"/>
    <property type="molecule type" value="Genomic_DNA"/>
</dbReference>
<evidence type="ECO:0000256" key="1">
    <source>
        <dbReference type="ARBA" id="ARBA00005189"/>
    </source>
</evidence>
<dbReference type="SMART" id="SM00563">
    <property type="entry name" value="PlsC"/>
    <property type="match status" value="1"/>
</dbReference>
<dbReference type="PANTHER" id="PTHR10434">
    <property type="entry name" value="1-ACYL-SN-GLYCEROL-3-PHOSPHATE ACYLTRANSFERASE"/>
    <property type="match status" value="1"/>
</dbReference>
<dbReference type="InterPro" id="IPR002123">
    <property type="entry name" value="Plipid/glycerol_acylTrfase"/>
</dbReference>
<proteinExistence type="predicted"/>
<sequence>MSTLVYGILWVLCRCLSALFLRYRTKGTGYIPRKGGVLLAANHASYADIPLLGCGVWRRLFYVGRANLFPNRIINWIIRSLGWIPLRTERWDRKAFQQVIELLNAGKAVVIFPEGTRTPDGTLQPGKPGIGMIVAETQCPVIPVYLHGTYEVLPTGASMLRPHPVSVTFGQPIDFRQDKERLEGKALYKQISQTVMDRIADLRGVGQSATPAL</sequence>
<dbReference type="RefSeq" id="WP_313833647.1">
    <property type="nucleotide sequence ID" value="NZ_JAQOUE010000001.1"/>
</dbReference>
<keyword evidence="3 5" id="KW-0012">Acyltransferase</keyword>
<organism evidence="5 6">
    <name type="scientific">Candidatus Nitronereus thalassa</name>
    <dbReference type="NCBI Taxonomy" id="3020898"/>
    <lineage>
        <taxon>Bacteria</taxon>
        <taxon>Pseudomonadati</taxon>
        <taxon>Nitrospirota</taxon>
        <taxon>Nitrospiria</taxon>
        <taxon>Nitrospirales</taxon>
        <taxon>Nitrospiraceae</taxon>
        <taxon>Candidatus Nitronereus</taxon>
    </lineage>
</organism>
<protein>
    <submittedName>
        <fullName evidence="5">Lysophospholipid acyltransferase family protein</fullName>
    </submittedName>
</protein>
<dbReference type="SUPFAM" id="SSF69593">
    <property type="entry name" value="Glycerol-3-phosphate (1)-acyltransferase"/>
    <property type="match status" value="1"/>
</dbReference>
<gene>
    <name evidence="5" type="ORF">PPG34_12375</name>
</gene>
<evidence type="ECO:0000256" key="2">
    <source>
        <dbReference type="ARBA" id="ARBA00022679"/>
    </source>
</evidence>
<dbReference type="Proteomes" id="UP001250932">
    <property type="component" value="Unassembled WGS sequence"/>
</dbReference>
<dbReference type="CDD" id="cd07989">
    <property type="entry name" value="LPLAT_AGPAT-like"/>
    <property type="match status" value="1"/>
</dbReference>
<evidence type="ECO:0000313" key="6">
    <source>
        <dbReference type="Proteomes" id="UP001250932"/>
    </source>
</evidence>